<dbReference type="Gene3D" id="3.30.70.1660">
    <property type="match status" value="1"/>
</dbReference>
<dbReference type="InterPro" id="IPR045853">
    <property type="entry name" value="Pep_chain_release_fac_I_sf"/>
</dbReference>
<dbReference type="SMART" id="SM00937">
    <property type="entry name" value="PCRF"/>
    <property type="match status" value="1"/>
</dbReference>
<evidence type="ECO:0000259" key="2">
    <source>
        <dbReference type="SMART" id="SM00937"/>
    </source>
</evidence>
<dbReference type="AlphaFoldDB" id="T0ZMG0"/>
<feature type="domain" description="Peptide chain release factor" evidence="2">
    <location>
        <begin position="39"/>
        <end position="154"/>
    </location>
</feature>
<gene>
    <name evidence="3" type="ORF">B2A_13890</name>
</gene>
<name>T0ZMG0_9ZZZZ</name>
<dbReference type="EMBL" id="AUZZ01010070">
    <property type="protein sequence ID" value="EQD30975.1"/>
    <property type="molecule type" value="Genomic_DNA"/>
</dbReference>
<dbReference type="PANTHER" id="PTHR43804:SF7">
    <property type="entry name" value="LD18447P"/>
    <property type="match status" value="1"/>
</dbReference>
<dbReference type="PANTHER" id="PTHR43804">
    <property type="entry name" value="LD18447P"/>
    <property type="match status" value="1"/>
</dbReference>
<keyword evidence="1" id="KW-0488">Methylation</keyword>
<protein>
    <submittedName>
        <fullName evidence="3">Peptide chain release factor 1</fullName>
    </submittedName>
</protein>
<feature type="non-terminal residue" evidence="3">
    <location>
        <position position="157"/>
    </location>
</feature>
<dbReference type="Pfam" id="PF03462">
    <property type="entry name" value="PCRF"/>
    <property type="match status" value="1"/>
</dbReference>
<evidence type="ECO:0000313" key="3">
    <source>
        <dbReference type="EMBL" id="EQD30975.1"/>
    </source>
</evidence>
<feature type="non-terminal residue" evidence="3">
    <location>
        <position position="1"/>
    </location>
</feature>
<accession>T0ZMG0</accession>
<organism evidence="3">
    <name type="scientific">mine drainage metagenome</name>
    <dbReference type="NCBI Taxonomy" id="410659"/>
    <lineage>
        <taxon>unclassified sequences</taxon>
        <taxon>metagenomes</taxon>
        <taxon>ecological metagenomes</taxon>
    </lineage>
</organism>
<proteinExistence type="predicted"/>
<comment type="caution">
    <text evidence="3">The sequence shown here is derived from an EMBL/GenBank/DDBJ whole genome shotgun (WGS) entry which is preliminary data.</text>
</comment>
<dbReference type="SUPFAM" id="SSF75620">
    <property type="entry name" value="Release factor"/>
    <property type="match status" value="1"/>
</dbReference>
<dbReference type="InterPro" id="IPR050057">
    <property type="entry name" value="Prokaryotic/Mito_RF"/>
</dbReference>
<reference evidence="3" key="2">
    <citation type="journal article" date="2014" name="ISME J.">
        <title>Microbial stratification in low pH oxic and suboxic macroscopic growths along an acid mine drainage.</title>
        <authorList>
            <person name="Mendez-Garcia C."/>
            <person name="Mesa V."/>
            <person name="Sprenger R.R."/>
            <person name="Richter M."/>
            <person name="Diez M.S."/>
            <person name="Solano J."/>
            <person name="Bargiela R."/>
            <person name="Golyshina O.V."/>
            <person name="Manteca A."/>
            <person name="Ramos J.L."/>
            <person name="Gallego J.R."/>
            <person name="Llorente I."/>
            <person name="Martins Dos Santos V.A."/>
            <person name="Jensen O.N."/>
            <person name="Pelaez A.I."/>
            <person name="Sanchez J."/>
            <person name="Ferrer M."/>
        </authorList>
    </citation>
    <scope>NUCLEOTIDE SEQUENCE</scope>
</reference>
<dbReference type="GO" id="GO:0006415">
    <property type="term" value="P:translational termination"/>
    <property type="evidence" value="ECO:0007669"/>
    <property type="project" value="InterPro"/>
</dbReference>
<dbReference type="InterPro" id="IPR005139">
    <property type="entry name" value="PCRF"/>
</dbReference>
<reference evidence="3" key="1">
    <citation type="submission" date="2013-08" db="EMBL/GenBank/DDBJ databases">
        <authorList>
            <person name="Mendez C."/>
            <person name="Richter M."/>
            <person name="Ferrer M."/>
            <person name="Sanchez J."/>
        </authorList>
    </citation>
    <scope>NUCLEOTIDE SEQUENCE</scope>
</reference>
<evidence type="ECO:0000256" key="1">
    <source>
        <dbReference type="ARBA" id="ARBA00022481"/>
    </source>
</evidence>
<dbReference type="Gene3D" id="6.10.140.1950">
    <property type="match status" value="1"/>
</dbReference>
<sequence>ALWTDQERALGLRRRQSELEPIVDRIHQRDEVEQQMLEAQALLDGPDEELRLLAEEELRTGETRLALLERELRDLLSPPDPRDNKDVIVEVRAGAGGDEAALFAGDLLRMYGRYAERHNWQIEMMDESPTDIGGFKEVIFAVKGRGAFSRLKFESGV</sequence>